<accession>A0A5J4TJD2</accession>
<evidence type="ECO:0000313" key="4">
    <source>
        <dbReference type="Proteomes" id="UP000324800"/>
    </source>
</evidence>
<reference evidence="3 4" key="1">
    <citation type="submission" date="2019-03" db="EMBL/GenBank/DDBJ databases">
        <title>Single cell metagenomics reveals metabolic interactions within the superorganism composed of flagellate Streblomastix strix and complex community of Bacteroidetes bacteria on its surface.</title>
        <authorList>
            <person name="Treitli S.C."/>
            <person name="Kolisko M."/>
            <person name="Husnik F."/>
            <person name="Keeling P."/>
            <person name="Hampl V."/>
        </authorList>
    </citation>
    <scope>NUCLEOTIDE SEQUENCE [LARGE SCALE GENOMIC DNA]</scope>
    <source>
        <strain evidence="3">ST1C</strain>
    </source>
</reference>
<proteinExistence type="predicted"/>
<dbReference type="Proteomes" id="UP000324800">
    <property type="component" value="Unassembled WGS sequence"/>
</dbReference>
<feature type="compositionally biased region" description="Polar residues" evidence="2">
    <location>
        <begin position="356"/>
        <end position="371"/>
    </location>
</feature>
<feature type="region of interest" description="Disordered" evidence="2">
    <location>
        <begin position="44"/>
        <end position="64"/>
    </location>
</feature>
<evidence type="ECO:0000256" key="2">
    <source>
        <dbReference type="SAM" id="MobiDB-lite"/>
    </source>
</evidence>
<dbReference type="AlphaFoldDB" id="A0A5J4TJD2"/>
<feature type="region of interest" description="Disordered" evidence="2">
    <location>
        <begin position="227"/>
        <end position="292"/>
    </location>
</feature>
<feature type="compositionally biased region" description="Acidic residues" evidence="2">
    <location>
        <begin position="272"/>
        <end position="281"/>
    </location>
</feature>
<feature type="region of interest" description="Disordered" evidence="2">
    <location>
        <begin position="318"/>
        <end position="380"/>
    </location>
</feature>
<dbReference type="EMBL" id="SNRW01029926">
    <property type="protein sequence ID" value="KAA6358388.1"/>
    <property type="molecule type" value="Genomic_DNA"/>
</dbReference>
<organism evidence="3 4">
    <name type="scientific">Streblomastix strix</name>
    <dbReference type="NCBI Taxonomy" id="222440"/>
    <lineage>
        <taxon>Eukaryota</taxon>
        <taxon>Metamonada</taxon>
        <taxon>Preaxostyla</taxon>
        <taxon>Oxymonadida</taxon>
        <taxon>Streblomastigidae</taxon>
        <taxon>Streblomastix</taxon>
    </lineage>
</organism>
<evidence type="ECO:0000256" key="1">
    <source>
        <dbReference type="SAM" id="Coils"/>
    </source>
</evidence>
<feature type="compositionally biased region" description="Basic residues" evidence="2">
    <location>
        <begin position="336"/>
        <end position="346"/>
    </location>
</feature>
<name>A0A5J4TJD2_9EUKA</name>
<feature type="region of interest" description="Disordered" evidence="2">
    <location>
        <begin position="1"/>
        <end position="29"/>
    </location>
</feature>
<evidence type="ECO:0000313" key="3">
    <source>
        <dbReference type="EMBL" id="KAA6358388.1"/>
    </source>
</evidence>
<sequence>MKEKVGMTTQMMKDEAPQRHVTPLQPKQPVRHIQIVQQIQVQPKQQAPALVQKKKGKRDQPSNLNDIDELGIIQERLATLQKEKEDLKIPESDSFWQQLIGAIDNNNNLTPRSAQKQLQEMVQQAISNEKQQQQTTGFKAQQRIISPIPRIINTGMNKNKPVIQPQLSVTPTQKPQHRAGMRQRLKKAERELELLKAEQQLRQQENNDLNNQNIEKADIQGTIGQLTGLQPNPSAESPGLNARLKPTEVGSIPASNREKTVRQINKDHDDKADEEEDEQTDEAALNQNKDYRVNVISQPPVQENLGSQSQNIQGLNPLNQMEKDETCPVPVGVHEKPKKVRGSKKAKAGDLIAPAEQNQGNNAQDQTNKASKTPKLKAAS</sequence>
<feature type="non-terminal residue" evidence="3">
    <location>
        <position position="380"/>
    </location>
</feature>
<comment type="caution">
    <text evidence="3">The sequence shown here is derived from an EMBL/GenBank/DDBJ whole genome shotgun (WGS) entry which is preliminary data.</text>
</comment>
<gene>
    <name evidence="3" type="ORF">EZS28_046085</name>
</gene>
<feature type="coiled-coil region" evidence="1">
    <location>
        <begin position="178"/>
        <end position="215"/>
    </location>
</feature>
<feature type="compositionally biased region" description="Basic and acidic residues" evidence="2">
    <location>
        <begin position="256"/>
        <end position="271"/>
    </location>
</feature>
<protein>
    <submittedName>
        <fullName evidence="3">Uncharacterized protein</fullName>
    </submittedName>
</protein>
<keyword evidence="1" id="KW-0175">Coiled coil</keyword>